<feature type="transmembrane region" description="Helical" evidence="6">
    <location>
        <begin position="7"/>
        <end position="38"/>
    </location>
</feature>
<dbReference type="Pfam" id="PF01925">
    <property type="entry name" value="TauE"/>
    <property type="match status" value="1"/>
</dbReference>
<dbReference type="InterPro" id="IPR002781">
    <property type="entry name" value="TM_pro_TauE-like"/>
</dbReference>
<keyword evidence="5 6" id="KW-0472">Membrane</keyword>
<keyword evidence="6" id="KW-1003">Cell membrane</keyword>
<feature type="transmembrane region" description="Helical" evidence="6">
    <location>
        <begin position="177"/>
        <end position="196"/>
    </location>
</feature>
<dbReference type="InterPro" id="IPR051598">
    <property type="entry name" value="TSUP/Inactive_protease-like"/>
</dbReference>
<keyword evidence="4 6" id="KW-1133">Transmembrane helix</keyword>
<comment type="similarity">
    <text evidence="2 6">Belongs to the 4-toluene sulfonate uptake permease (TSUP) (TC 2.A.102) family.</text>
</comment>
<dbReference type="EMBL" id="CACRUO010000065">
    <property type="protein sequence ID" value="VYU54999.1"/>
    <property type="molecule type" value="Genomic_DNA"/>
</dbReference>
<gene>
    <name evidence="7" type="ORF">SSLFYP27_02626</name>
</gene>
<evidence type="ECO:0000313" key="7">
    <source>
        <dbReference type="EMBL" id="VYU54999.1"/>
    </source>
</evidence>
<keyword evidence="3 6" id="KW-0812">Transmembrane</keyword>
<evidence type="ECO:0000256" key="5">
    <source>
        <dbReference type="ARBA" id="ARBA00023136"/>
    </source>
</evidence>
<evidence type="ECO:0000256" key="1">
    <source>
        <dbReference type="ARBA" id="ARBA00004141"/>
    </source>
</evidence>
<name>A0A6N3FTN5_STASI</name>
<sequence length="251" mass="26481">MDIVTLITMLLIGVFGGLVSGMVGIGGAIIIYPAILIIPSLLGLHTYTPYLASGLASSQVFFSTLSGSIKAKSNPEFSLKLVLYMGASTLIGSTVGAFFTQWFSTTAVNIVYIVVAILALVLLFIKVKPQEGTPHLNRMLLILFGIGIGAISGIVGAGGSFMIIPVLLVFFKLPMNTVVANSIVIAFISSIGSFVIKLFQGFIPIADAIPLVIGSIIFAPIGLMIGKKLPSVVQKWIISILIIIAVIQLIF</sequence>
<dbReference type="GO" id="GO:0005886">
    <property type="term" value="C:plasma membrane"/>
    <property type="evidence" value="ECO:0007669"/>
    <property type="project" value="UniProtKB-SubCell"/>
</dbReference>
<dbReference type="RefSeq" id="WP_002480196.1">
    <property type="nucleotide sequence ID" value="NZ_CACRUO010000065.1"/>
</dbReference>
<feature type="transmembrane region" description="Helical" evidence="6">
    <location>
        <begin position="109"/>
        <end position="127"/>
    </location>
</feature>
<dbReference type="GeneID" id="77330360"/>
<dbReference type="AlphaFoldDB" id="A0A6N3FTN5"/>
<feature type="transmembrane region" description="Helical" evidence="6">
    <location>
        <begin position="81"/>
        <end position="103"/>
    </location>
</feature>
<dbReference type="PANTHER" id="PTHR43701:SF13">
    <property type="entry name" value="MEMBRANE TRANSPORTER PROTEIN YRKJ-RELATED"/>
    <property type="match status" value="1"/>
</dbReference>
<feature type="transmembrane region" description="Helical" evidence="6">
    <location>
        <begin position="232"/>
        <end position="250"/>
    </location>
</feature>
<protein>
    <recommendedName>
        <fullName evidence="6">Probable membrane transporter protein</fullName>
    </recommendedName>
</protein>
<evidence type="ECO:0000256" key="2">
    <source>
        <dbReference type="ARBA" id="ARBA00009142"/>
    </source>
</evidence>
<evidence type="ECO:0000256" key="6">
    <source>
        <dbReference type="RuleBase" id="RU363041"/>
    </source>
</evidence>
<feature type="transmembrane region" description="Helical" evidence="6">
    <location>
        <begin position="208"/>
        <end position="226"/>
    </location>
</feature>
<evidence type="ECO:0000256" key="4">
    <source>
        <dbReference type="ARBA" id="ARBA00022989"/>
    </source>
</evidence>
<reference evidence="7" key="1">
    <citation type="submission" date="2019-11" db="EMBL/GenBank/DDBJ databases">
        <authorList>
            <person name="Feng L."/>
        </authorList>
    </citation>
    <scope>NUCLEOTIDE SEQUENCE</scope>
    <source>
        <strain evidence="7">SsimulansLFYP27</strain>
    </source>
</reference>
<organism evidence="7">
    <name type="scientific">Staphylococcus simulans</name>
    <dbReference type="NCBI Taxonomy" id="1286"/>
    <lineage>
        <taxon>Bacteria</taxon>
        <taxon>Bacillati</taxon>
        <taxon>Bacillota</taxon>
        <taxon>Bacilli</taxon>
        <taxon>Bacillales</taxon>
        <taxon>Staphylococcaceae</taxon>
        <taxon>Staphylococcus</taxon>
    </lineage>
</organism>
<comment type="subcellular location">
    <subcellularLocation>
        <location evidence="6">Cell membrane</location>
        <topology evidence="6">Multi-pass membrane protein</topology>
    </subcellularLocation>
    <subcellularLocation>
        <location evidence="1">Membrane</location>
        <topology evidence="1">Multi-pass membrane protein</topology>
    </subcellularLocation>
</comment>
<feature type="transmembrane region" description="Helical" evidence="6">
    <location>
        <begin position="139"/>
        <end position="171"/>
    </location>
</feature>
<proteinExistence type="inferred from homology"/>
<evidence type="ECO:0000256" key="3">
    <source>
        <dbReference type="ARBA" id="ARBA00022692"/>
    </source>
</evidence>
<dbReference type="PANTHER" id="PTHR43701">
    <property type="entry name" value="MEMBRANE TRANSPORTER PROTEIN MJ0441-RELATED"/>
    <property type="match status" value="1"/>
</dbReference>
<accession>A0A6N3FTN5</accession>